<organism evidence="1">
    <name type="scientific">metagenome</name>
    <dbReference type="NCBI Taxonomy" id="256318"/>
    <lineage>
        <taxon>unclassified sequences</taxon>
        <taxon>metagenomes</taxon>
    </lineage>
</organism>
<evidence type="ECO:0000313" key="1">
    <source>
        <dbReference type="EMBL" id="CUR58051.1"/>
    </source>
</evidence>
<dbReference type="EMBL" id="CZKA01000043">
    <property type="protein sequence ID" value="CUR58051.1"/>
    <property type="molecule type" value="Genomic_DNA"/>
</dbReference>
<name>A0A2P2C7T3_9ZZZZ</name>
<gene>
    <name evidence="1" type="ORF">NOCA2480076</name>
</gene>
<protein>
    <submittedName>
        <fullName evidence="1">Uncharacterized protein</fullName>
    </submittedName>
</protein>
<reference evidence="1" key="1">
    <citation type="submission" date="2015-08" db="EMBL/GenBank/DDBJ databases">
        <authorList>
            <person name="Babu N.S."/>
            <person name="Beckwith C.J."/>
            <person name="Beseler K.G."/>
            <person name="Brison A."/>
            <person name="Carone J.V."/>
            <person name="Caskin T.P."/>
            <person name="Diamond M."/>
            <person name="Durham M.E."/>
            <person name="Foxe J.M."/>
            <person name="Go M."/>
            <person name="Henderson B.A."/>
            <person name="Jones I.B."/>
            <person name="McGettigan J.A."/>
            <person name="Micheletti S.J."/>
            <person name="Nasrallah M.E."/>
            <person name="Ortiz D."/>
            <person name="Piller C.R."/>
            <person name="Privatt S.R."/>
            <person name="Schneider S.L."/>
            <person name="Sharp S."/>
            <person name="Smith T.C."/>
            <person name="Stanton J.D."/>
            <person name="Ullery H.E."/>
            <person name="Wilson R.J."/>
            <person name="Serrano M.G."/>
            <person name="Buck G."/>
            <person name="Lee V."/>
            <person name="Wang Y."/>
            <person name="Carvalho R."/>
            <person name="Voegtly L."/>
            <person name="Shi R."/>
            <person name="Duckworth R."/>
            <person name="Johnson A."/>
            <person name="Loviza R."/>
            <person name="Walstead R."/>
            <person name="Shah Z."/>
            <person name="Kiflezghi M."/>
            <person name="Wade K."/>
            <person name="Ball S.L."/>
            <person name="Bradley K.W."/>
            <person name="Asai D.J."/>
            <person name="Bowman C.A."/>
            <person name="Russell D.A."/>
            <person name="Pope W.H."/>
            <person name="Jacobs-Sera D."/>
            <person name="Hendrix R.W."/>
            <person name="Hatfull G.F."/>
        </authorList>
    </citation>
    <scope>NUCLEOTIDE SEQUENCE</scope>
</reference>
<sequence>MGRRGELRHKPACINLSEASLDEFCANRHPGQATAQEVFGRGCNSCEGECMKGGSGF</sequence>
<accession>A0A2P2C7T3</accession>
<proteinExistence type="predicted"/>
<dbReference type="AlphaFoldDB" id="A0A2P2C7T3"/>